<protein>
    <submittedName>
        <fullName evidence="2">HD domain-containing protein</fullName>
    </submittedName>
</protein>
<dbReference type="Gene3D" id="1.10.3210.10">
    <property type="entry name" value="Hypothetical protein af1432"/>
    <property type="match status" value="1"/>
</dbReference>
<feature type="domain" description="HD" evidence="1">
    <location>
        <begin position="30"/>
        <end position="74"/>
    </location>
</feature>
<dbReference type="InterPro" id="IPR003607">
    <property type="entry name" value="HD/PDEase_dom"/>
</dbReference>
<proteinExistence type="predicted"/>
<accession>A0ABU8AY06</accession>
<dbReference type="Pfam" id="PF01966">
    <property type="entry name" value="HD"/>
    <property type="match status" value="1"/>
</dbReference>
<sequence length="198" mass="21724">MPFEAITIPETPACVTAREVATTYCSSALLNHSVRAYIFAAAYGDAHGIAFDAELLYVASMFHDIGLVTEFDNRTVGFDDASAHVAWVFAAGAQWSSARRRRLGEVVVSHMLDDIDVQADPEGFLLERSTSMDISGRHMQDFTAGFKAEVLARYPRAGIAEEFLACFQEQARCKPDSSPAAALRDNIADRILTNELDK</sequence>
<dbReference type="EMBL" id="JARULZ010000002">
    <property type="protein sequence ID" value="MEH0638492.1"/>
    <property type="molecule type" value="Genomic_DNA"/>
</dbReference>
<dbReference type="CDD" id="cd00077">
    <property type="entry name" value="HDc"/>
    <property type="match status" value="1"/>
</dbReference>
<dbReference type="InterPro" id="IPR006674">
    <property type="entry name" value="HD_domain"/>
</dbReference>
<name>A0ABU8AY06_9ACTN</name>
<dbReference type="PANTHER" id="PTHR35569">
    <property type="entry name" value="CYANAMIDE HYDRATASE DDI2-RELATED"/>
    <property type="match status" value="1"/>
</dbReference>
<evidence type="ECO:0000313" key="3">
    <source>
        <dbReference type="Proteomes" id="UP001310290"/>
    </source>
</evidence>
<evidence type="ECO:0000259" key="1">
    <source>
        <dbReference type="Pfam" id="PF01966"/>
    </source>
</evidence>
<dbReference type="SUPFAM" id="SSF109604">
    <property type="entry name" value="HD-domain/PDEase-like"/>
    <property type="match status" value="1"/>
</dbReference>
<gene>
    <name evidence="2" type="ORF">QBA35_35260</name>
</gene>
<comment type="caution">
    <text evidence="2">The sequence shown here is derived from an EMBL/GenBank/DDBJ whole genome shotgun (WGS) entry which is preliminary data.</text>
</comment>
<keyword evidence="3" id="KW-1185">Reference proteome</keyword>
<evidence type="ECO:0000313" key="2">
    <source>
        <dbReference type="EMBL" id="MEH0638492.1"/>
    </source>
</evidence>
<dbReference type="Proteomes" id="UP001310290">
    <property type="component" value="Unassembled WGS sequence"/>
</dbReference>
<reference evidence="2" key="1">
    <citation type="submission" date="2023-04" db="EMBL/GenBank/DDBJ databases">
        <title>Genomic diversity of scab-causing Streptomyces spp. in the province of Quebec, Canada.</title>
        <authorList>
            <person name="Biessy A."/>
            <person name="Cadieux M."/>
            <person name="Ciotola M."/>
            <person name="Filion M."/>
        </authorList>
    </citation>
    <scope>NUCLEOTIDE SEQUENCE</scope>
    <source>
        <strain evidence="2">B21-115</strain>
    </source>
</reference>
<organism evidence="2 3">
    <name type="scientific">Streptomyces bottropensis</name>
    <dbReference type="NCBI Taxonomy" id="42235"/>
    <lineage>
        <taxon>Bacteria</taxon>
        <taxon>Bacillati</taxon>
        <taxon>Actinomycetota</taxon>
        <taxon>Actinomycetes</taxon>
        <taxon>Kitasatosporales</taxon>
        <taxon>Streptomycetaceae</taxon>
        <taxon>Streptomyces</taxon>
    </lineage>
</organism>
<dbReference type="RefSeq" id="WP_334661147.1">
    <property type="nucleotide sequence ID" value="NZ_JARULZ010000002.1"/>
</dbReference>
<dbReference type="PANTHER" id="PTHR35569:SF1">
    <property type="entry name" value="CYANAMIDE HYDRATASE DDI2-RELATED"/>
    <property type="match status" value="1"/>
</dbReference>